<feature type="transmembrane region" description="Helical" evidence="9">
    <location>
        <begin position="590"/>
        <end position="614"/>
    </location>
</feature>
<evidence type="ECO:0000256" key="4">
    <source>
        <dbReference type="ARBA" id="ARBA00022692"/>
    </source>
</evidence>
<evidence type="ECO:0000256" key="9">
    <source>
        <dbReference type="SAM" id="Phobius"/>
    </source>
</evidence>
<dbReference type="Pfam" id="PF01496">
    <property type="entry name" value="V_ATPase_I"/>
    <property type="match status" value="2"/>
</dbReference>
<comment type="caution">
    <text evidence="10">The sequence shown here is derived from an EMBL/GenBank/DDBJ whole genome shotgun (WGS) entry which is preliminary data.</text>
</comment>
<feature type="transmembrane region" description="Helical" evidence="9">
    <location>
        <begin position="535"/>
        <end position="553"/>
    </location>
</feature>
<feature type="transmembrane region" description="Helical" evidence="9">
    <location>
        <begin position="445"/>
        <end position="464"/>
    </location>
</feature>
<dbReference type="Gene3D" id="3.30.70.2750">
    <property type="match status" value="1"/>
</dbReference>
<keyword evidence="4 9" id="KW-0812">Transmembrane</keyword>
<evidence type="ECO:0000256" key="3">
    <source>
        <dbReference type="ARBA" id="ARBA00022448"/>
    </source>
</evidence>
<evidence type="ECO:0000313" key="10">
    <source>
        <dbReference type="EMBL" id="MDQ0479168.1"/>
    </source>
</evidence>
<gene>
    <name evidence="10" type="ORF">QOZ93_000908</name>
</gene>
<evidence type="ECO:0000256" key="2">
    <source>
        <dbReference type="ARBA" id="ARBA00009904"/>
    </source>
</evidence>
<dbReference type="EMBL" id="JAUSWN010000006">
    <property type="protein sequence ID" value="MDQ0479168.1"/>
    <property type="molecule type" value="Genomic_DNA"/>
</dbReference>
<sequence length="651" mass="73481">MAIVKMSKFSLLSFKSRKETLLETLHKFENVQFVNLQEKEEEDLKFFSADSEKVKISEVEEIQAKLKFCIDTLNKFSPKEGGLKALKEGKKTISYEELQQIGTTSHWQEYYKVLKENETKLNEIKNEKTKLNGEIEALIPWRQLDAKFSDMRNLRKVSYFLGSIPKLAKETFLEEFSSSILNSYVEFISDVKSDSNIFVLVHKNETEEAEKILKQFGFNNVNFTYENSPNEVIESLTNDLKELNEKEEDIKEFIKNYSENREEIEIVHEYYSNIHDIANASDNFLNSNNVLAIEGWVPTNLINKLEETIKGVAGEDYYLTFEDAQVGDPEVPILLKNNKIVKAFESITKMYSIPKYSEVDPTPLLTPFYLVFFGMMMADMGYGLLMIIASAIALKCFNLEDSKKDFIRFFFYLGFPTFIVGALYGGFFGDIIKGLKGVVDPAKDVVIILIVSMVLGLIQLYFGLGVKAYMLIKEHKPLDAVYDVFSWYAALTGALLLLGGGPLGLSPMVVTIGKWVMIVGMILIVLTGGRENKNIGARLGAGLYSLYGISGYVGDLVSYSRLMALGLAGGFIGSAFNLMISLLGNGPVKWIVGPIIFILGHVFNLLLSALGAYVHTCRLQYVEYFGKFYEGGGKEFKPFKSRNKFINIKSK</sequence>
<evidence type="ECO:0000256" key="8">
    <source>
        <dbReference type="SAM" id="Coils"/>
    </source>
</evidence>
<name>A0ABU0JSM6_HATLI</name>
<comment type="subcellular location">
    <subcellularLocation>
        <location evidence="1">Membrane</location>
        <topology evidence="1">Multi-pass membrane protein</topology>
    </subcellularLocation>
</comment>
<feature type="transmembrane region" description="Helical" evidence="9">
    <location>
        <begin position="559"/>
        <end position="583"/>
    </location>
</feature>
<feature type="transmembrane region" description="Helical" evidence="9">
    <location>
        <begin position="509"/>
        <end position="528"/>
    </location>
</feature>
<keyword evidence="8" id="KW-0175">Coiled coil</keyword>
<dbReference type="PANTHER" id="PTHR11629:SF63">
    <property type="entry name" value="V-TYPE PROTON ATPASE SUBUNIT A"/>
    <property type="match status" value="1"/>
</dbReference>
<dbReference type="Gene3D" id="3.30.70.2170">
    <property type="match status" value="1"/>
</dbReference>
<comment type="similarity">
    <text evidence="2">Belongs to the V-ATPase 116 kDa subunit family.</text>
</comment>
<evidence type="ECO:0000256" key="7">
    <source>
        <dbReference type="ARBA" id="ARBA00023136"/>
    </source>
</evidence>
<protein>
    <submittedName>
        <fullName evidence="10">V/A-type H+-transporting ATPase subunit I</fullName>
    </submittedName>
</protein>
<evidence type="ECO:0000313" key="11">
    <source>
        <dbReference type="Proteomes" id="UP001224418"/>
    </source>
</evidence>
<keyword evidence="7 9" id="KW-0472">Membrane</keyword>
<keyword evidence="11" id="KW-1185">Reference proteome</keyword>
<dbReference type="RefSeq" id="WP_111941548.1">
    <property type="nucleotide sequence ID" value="NZ_BAAACJ010000012.1"/>
</dbReference>
<accession>A0ABU0JSM6</accession>
<feature type="transmembrane region" description="Helical" evidence="9">
    <location>
        <begin position="368"/>
        <end position="394"/>
    </location>
</feature>
<reference evidence="10 11" key="1">
    <citation type="submission" date="2023-07" db="EMBL/GenBank/DDBJ databases">
        <title>Genomic Encyclopedia of Type Strains, Phase IV (KMG-IV): sequencing the most valuable type-strain genomes for metagenomic binning, comparative biology and taxonomic classification.</title>
        <authorList>
            <person name="Goeker M."/>
        </authorList>
    </citation>
    <scope>NUCLEOTIDE SEQUENCE [LARGE SCALE GENOMIC DNA]</scope>
    <source>
        <strain evidence="10 11">DSM 1400</strain>
    </source>
</reference>
<keyword evidence="5 9" id="KW-1133">Transmembrane helix</keyword>
<feature type="coiled-coil region" evidence="8">
    <location>
        <begin position="233"/>
        <end position="263"/>
    </location>
</feature>
<evidence type="ECO:0000256" key="5">
    <source>
        <dbReference type="ARBA" id="ARBA00022989"/>
    </source>
</evidence>
<proteinExistence type="inferred from homology"/>
<feature type="transmembrane region" description="Helical" evidence="9">
    <location>
        <begin position="406"/>
        <end position="425"/>
    </location>
</feature>
<keyword evidence="6" id="KW-0406">Ion transport</keyword>
<keyword evidence="3" id="KW-0813">Transport</keyword>
<dbReference type="InterPro" id="IPR002490">
    <property type="entry name" value="V-ATPase_116kDa_su"/>
</dbReference>
<evidence type="ECO:0000256" key="1">
    <source>
        <dbReference type="ARBA" id="ARBA00004141"/>
    </source>
</evidence>
<dbReference type="Proteomes" id="UP001224418">
    <property type="component" value="Unassembled WGS sequence"/>
</dbReference>
<organism evidence="10 11">
    <name type="scientific">Hathewaya limosa</name>
    <name type="common">Clostridium limosum</name>
    <dbReference type="NCBI Taxonomy" id="1536"/>
    <lineage>
        <taxon>Bacteria</taxon>
        <taxon>Bacillati</taxon>
        <taxon>Bacillota</taxon>
        <taxon>Clostridia</taxon>
        <taxon>Eubacteriales</taxon>
        <taxon>Clostridiaceae</taxon>
        <taxon>Hathewaya</taxon>
    </lineage>
</organism>
<evidence type="ECO:0000256" key="6">
    <source>
        <dbReference type="ARBA" id="ARBA00023065"/>
    </source>
</evidence>
<dbReference type="Gene3D" id="1.20.1460.20">
    <property type="match status" value="1"/>
</dbReference>
<dbReference type="PANTHER" id="PTHR11629">
    <property type="entry name" value="VACUOLAR PROTON ATPASES"/>
    <property type="match status" value="1"/>
</dbReference>
<feature type="transmembrane region" description="Helical" evidence="9">
    <location>
        <begin position="485"/>
        <end position="503"/>
    </location>
</feature>